<accession>A0A0N1IH31</accession>
<evidence type="ECO:0000313" key="1">
    <source>
        <dbReference type="EMBL" id="KPJ20165.1"/>
    </source>
</evidence>
<dbReference type="Proteomes" id="UP000053240">
    <property type="component" value="Unassembled WGS sequence"/>
</dbReference>
<dbReference type="InterPro" id="IPR011992">
    <property type="entry name" value="EF-hand-dom_pair"/>
</dbReference>
<dbReference type="AlphaFoldDB" id="A0A0N1IH31"/>
<dbReference type="InterPro" id="IPR052603">
    <property type="entry name" value="EFCB6"/>
</dbReference>
<sequence length="757" mass="85184">MQVMRQAIETNSKNVNVDLILRLADVWKTCNKIRAASFRVGLNLWDWYRPLDPDGNCLLSESKFVSILAGPLRPVVGLSDAEISQLADYFRAQDGRVHYHQLCQIIHGEDASDRSRTSADCILEACPPPPEPRCHTLDMWQTRRLCCLLATIAARDLPLRPYFQDYELVAKNDGRITFAHFARILHFVGVILSPEDFNLIVRRFIKDSYTIDYVEFLKAVEAVKKEGIQGLGPAYQHPGAVLDTTLPKLSRPEVEAGRPGSLLGTEVFHPALQPPRPPRALLDVMLRVQEFVLQRRIRVSEHFRDFDALNSGRIMPQQFRRALDAMGLGSVISEQEAACIVRHYLDPNDKERVCWRTFEDDCDQVFTVKELEKHPEVDPGAMAAVIAELPASGSAAEKHQLTDEDLDQAEAVLLRIRAACKERSIDLRPIFGDYDKLRCGHVSRSVVRSALSRGGVLPAPAHMRALEARYLDDCGFNFIALLNDFSKEDDSAEKLVDDENDMLQLEERPVESATVARALPAVGTPHAAHDPAQTDIVQILAKIKGRMVREGLRPRDYLRQFDKHNELVIPRPDFYRGMASAGFVLTPLEMDTVMDVFCAPTQRRYIDYDRFCRTVGEALAQEGLERAPLLQPVPHAPPPPTNNFLNFEERSIVSKALDKLSKHHDQVSNIFEIFKDADREQCGSVPPVAVQRALSRRGVLALLSARELQLICKCFSYRRGCGDEADMSIIPFGVQVDYRALCTALELVHATTRAQPC</sequence>
<dbReference type="PANTHER" id="PTHR20875">
    <property type="entry name" value="EF-HAND CALCIUM-BINDING DOMAIN-CONTAINING PROTEIN 6-RELATED"/>
    <property type="match status" value="1"/>
</dbReference>
<dbReference type="STRING" id="76193.A0A0N1IH31"/>
<evidence type="ECO:0000313" key="2">
    <source>
        <dbReference type="Proteomes" id="UP000053240"/>
    </source>
</evidence>
<dbReference type="EMBL" id="KQ459753">
    <property type="protein sequence ID" value="KPJ20165.1"/>
    <property type="molecule type" value="Genomic_DNA"/>
</dbReference>
<reference evidence="1 2" key="1">
    <citation type="journal article" date="2015" name="Nat. Commun.">
        <title>Outbred genome sequencing and CRISPR/Cas9 gene editing in butterflies.</title>
        <authorList>
            <person name="Li X."/>
            <person name="Fan D."/>
            <person name="Zhang W."/>
            <person name="Liu G."/>
            <person name="Zhang L."/>
            <person name="Zhao L."/>
            <person name="Fang X."/>
            <person name="Chen L."/>
            <person name="Dong Y."/>
            <person name="Chen Y."/>
            <person name="Ding Y."/>
            <person name="Zhao R."/>
            <person name="Feng M."/>
            <person name="Zhu Y."/>
            <person name="Feng Y."/>
            <person name="Jiang X."/>
            <person name="Zhu D."/>
            <person name="Xiang H."/>
            <person name="Feng X."/>
            <person name="Li S."/>
            <person name="Wang J."/>
            <person name="Zhang G."/>
            <person name="Kronforst M.R."/>
            <person name="Wang W."/>
        </authorList>
    </citation>
    <scope>NUCLEOTIDE SEQUENCE [LARGE SCALE GENOMIC DNA]</scope>
    <source>
        <strain evidence="1">Ya'a_city_454_Pm</strain>
        <tissue evidence="1">Whole body</tissue>
    </source>
</reference>
<evidence type="ECO:0008006" key="3">
    <source>
        <dbReference type="Google" id="ProtNLM"/>
    </source>
</evidence>
<proteinExistence type="predicted"/>
<keyword evidence="2" id="KW-1185">Reference proteome</keyword>
<protein>
    <recommendedName>
        <fullName evidence="3">EF-hand calcium-binding domain-containing protein 6</fullName>
    </recommendedName>
</protein>
<dbReference type="PANTHER" id="PTHR20875:SF0">
    <property type="entry name" value="GH12158P"/>
    <property type="match status" value="1"/>
</dbReference>
<organism evidence="1 2">
    <name type="scientific">Papilio machaon</name>
    <name type="common">Old World swallowtail butterfly</name>
    <dbReference type="NCBI Taxonomy" id="76193"/>
    <lineage>
        <taxon>Eukaryota</taxon>
        <taxon>Metazoa</taxon>
        <taxon>Ecdysozoa</taxon>
        <taxon>Arthropoda</taxon>
        <taxon>Hexapoda</taxon>
        <taxon>Insecta</taxon>
        <taxon>Pterygota</taxon>
        <taxon>Neoptera</taxon>
        <taxon>Endopterygota</taxon>
        <taxon>Lepidoptera</taxon>
        <taxon>Glossata</taxon>
        <taxon>Ditrysia</taxon>
        <taxon>Papilionoidea</taxon>
        <taxon>Papilionidae</taxon>
        <taxon>Papilioninae</taxon>
        <taxon>Papilio</taxon>
    </lineage>
</organism>
<gene>
    <name evidence="1" type="ORF">RR48_02423</name>
</gene>
<dbReference type="SUPFAM" id="SSF47473">
    <property type="entry name" value="EF-hand"/>
    <property type="match status" value="2"/>
</dbReference>
<dbReference type="Gene3D" id="1.10.238.10">
    <property type="entry name" value="EF-hand"/>
    <property type="match status" value="3"/>
</dbReference>
<name>A0A0N1IH31_PAPMA</name>
<dbReference type="InParanoid" id="A0A0N1IH31"/>